<feature type="binding site" evidence="11">
    <location>
        <position position="343"/>
    </location>
    <ligand>
        <name>ATP</name>
        <dbReference type="ChEBI" id="CHEBI:30616"/>
    </ligand>
</feature>
<dbReference type="InterPro" id="IPR054173">
    <property type="entry name" value="ThiI_fer"/>
</dbReference>
<evidence type="ECO:0000256" key="10">
    <source>
        <dbReference type="ARBA" id="ARBA00023284"/>
    </source>
</evidence>
<dbReference type="Gene3D" id="3.40.250.10">
    <property type="entry name" value="Rhodanese-like domain"/>
    <property type="match status" value="1"/>
</dbReference>
<dbReference type="PROSITE" id="PS51165">
    <property type="entry name" value="THUMP"/>
    <property type="match status" value="1"/>
</dbReference>
<dbReference type="Pfam" id="PF02568">
    <property type="entry name" value="ThiI"/>
    <property type="match status" value="1"/>
</dbReference>
<keyword evidence="9 11" id="KW-1015">Disulfide bond</keyword>
<comment type="subcellular location">
    <subcellularLocation>
        <location evidence="1 11">Cytoplasm</location>
    </subcellularLocation>
</comment>
<keyword evidence="3 11" id="KW-0820">tRNA-binding</keyword>
<dbReference type="GO" id="GO:0005829">
    <property type="term" value="C:cytosol"/>
    <property type="evidence" value="ECO:0007669"/>
    <property type="project" value="TreeGrafter"/>
</dbReference>
<gene>
    <name evidence="11 14" type="primary">thiI</name>
    <name evidence="14" type="ORF">NCTC11466_03452</name>
</gene>
<comment type="function">
    <text evidence="11">Catalyzes the ATP-dependent transfer of a sulfur to tRNA to produce 4-thiouridine in position 8 of tRNAs, which functions as a near-UV photosensor. Also catalyzes the transfer of sulfur to the sulfur carrier protein ThiS, forming ThiS-thiocarboxylate. This is a step in the synthesis of thiazole, in the thiamine biosynthesis pathway. The sulfur is donated as persulfide by IscS.</text>
</comment>
<dbReference type="HAMAP" id="MF_00021">
    <property type="entry name" value="ThiI"/>
    <property type="match status" value="1"/>
</dbReference>
<dbReference type="InterPro" id="IPR036873">
    <property type="entry name" value="Rhodanese-like_dom_sf"/>
</dbReference>
<protein>
    <recommendedName>
        <fullName evidence="11">tRNA sulfurtransferase</fullName>
        <ecNumber evidence="11">2.8.1.4</ecNumber>
    </recommendedName>
    <alternativeName>
        <fullName evidence="11">Sulfur carrier protein ThiS sulfurtransferase</fullName>
    </alternativeName>
    <alternativeName>
        <fullName evidence="11">Thiamine biosynthesis protein ThiI</fullName>
    </alternativeName>
    <alternativeName>
        <fullName evidence="11">tRNA 4-thiouridine synthase</fullName>
    </alternativeName>
</protein>
<feature type="domain" description="Rhodanese" evidence="12">
    <location>
        <begin position="460"/>
        <end position="536"/>
    </location>
</feature>
<dbReference type="PANTHER" id="PTHR43209:SF1">
    <property type="entry name" value="TRNA SULFURTRANSFERASE"/>
    <property type="match status" value="1"/>
</dbReference>
<dbReference type="InterPro" id="IPR050102">
    <property type="entry name" value="tRNA_sulfurtransferase_ThiI"/>
</dbReference>
<dbReference type="CDD" id="cd00158">
    <property type="entry name" value="RHOD"/>
    <property type="match status" value="1"/>
</dbReference>
<dbReference type="AlphaFoldDB" id="A0A447V5F3"/>
<dbReference type="InterPro" id="IPR004114">
    <property type="entry name" value="THUMP_dom"/>
</dbReference>
<feature type="domain" description="THUMP" evidence="13">
    <location>
        <begin position="117"/>
        <end position="221"/>
    </location>
</feature>
<dbReference type="Proteomes" id="UP000274122">
    <property type="component" value="Chromosome"/>
</dbReference>
<dbReference type="CDD" id="cd11716">
    <property type="entry name" value="THUMP_ThiI"/>
    <property type="match status" value="1"/>
</dbReference>
<dbReference type="NCBIfam" id="TIGR04271">
    <property type="entry name" value="ThiI_C_thiazole"/>
    <property type="match status" value="1"/>
</dbReference>
<evidence type="ECO:0000259" key="12">
    <source>
        <dbReference type="PROSITE" id="PS50206"/>
    </source>
</evidence>
<dbReference type="SUPFAM" id="SSF52402">
    <property type="entry name" value="Adenine nucleotide alpha hydrolases-like"/>
    <property type="match status" value="1"/>
</dbReference>
<dbReference type="EC" id="2.8.1.4" evidence="11"/>
<keyword evidence="10 11" id="KW-0676">Redox-active center</keyword>
<name>A0A447V5F3_9ENTR</name>
<evidence type="ECO:0000256" key="11">
    <source>
        <dbReference type="HAMAP-Rule" id="MF_00021"/>
    </source>
</evidence>
<comment type="similarity">
    <text evidence="11">Belongs to the ThiI family.</text>
</comment>
<evidence type="ECO:0000313" key="14">
    <source>
        <dbReference type="EMBL" id="VEB99880.1"/>
    </source>
</evidence>
<dbReference type="Gene3D" id="3.40.50.620">
    <property type="entry name" value="HUPs"/>
    <property type="match status" value="1"/>
</dbReference>
<accession>A0A447V5F3</accession>
<dbReference type="SUPFAM" id="SSF143437">
    <property type="entry name" value="THUMP domain-like"/>
    <property type="match status" value="1"/>
</dbReference>
<comment type="catalytic activity">
    <reaction evidence="11">
        <text>[ThiS sulfur-carrier protein]-C-terminal Gly-Gly-AMP + S-sulfanyl-L-cysteinyl-[cysteine desulfurase] + AH2 = [ThiS sulfur-carrier protein]-C-terminal-Gly-aminoethanethioate + L-cysteinyl-[cysteine desulfurase] + A + AMP + 2 H(+)</text>
        <dbReference type="Rhea" id="RHEA:43340"/>
        <dbReference type="Rhea" id="RHEA-COMP:12157"/>
        <dbReference type="Rhea" id="RHEA-COMP:12158"/>
        <dbReference type="Rhea" id="RHEA-COMP:12910"/>
        <dbReference type="Rhea" id="RHEA-COMP:19908"/>
        <dbReference type="ChEBI" id="CHEBI:13193"/>
        <dbReference type="ChEBI" id="CHEBI:15378"/>
        <dbReference type="ChEBI" id="CHEBI:17499"/>
        <dbReference type="ChEBI" id="CHEBI:29950"/>
        <dbReference type="ChEBI" id="CHEBI:61963"/>
        <dbReference type="ChEBI" id="CHEBI:90618"/>
        <dbReference type="ChEBI" id="CHEBI:232372"/>
        <dbReference type="ChEBI" id="CHEBI:456215"/>
    </reaction>
</comment>
<feature type="binding site" evidence="11">
    <location>
        <begin position="239"/>
        <end position="240"/>
    </location>
    <ligand>
        <name>ATP</name>
        <dbReference type="ChEBI" id="CHEBI:30616"/>
    </ligand>
</feature>
<keyword evidence="7 11" id="KW-0694">RNA-binding</keyword>
<dbReference type="GO" id="GO:0052837">
    <property type="term" value="P:thiazole biosynthetic process"/>
    <property type="evidence" value="ECO:0007669"/>
    <property type="project" value="InterPro"/>
</dbReference>
<dbReference type="InterPro" id="IPR003720">
    <property type="entry name" value="tRNA_STrfase"/>
</dbReference>
<comment type="pathway">
    <text evidence="11">Cofactor biosynthesis; thiamine diphosphate biosynthesis.</text>
</comment>
<keyword evidence="2 11" id="KW-0963">Cytoplasm</keyword>
<dbReference type="InterPro" id="IPR049962">
    <property type="entry name" value="THUMP_ThiI"/>
</dbReference>
<evidence type="ECO:0000259" key="13">
    <source>
        <dbReference type="PROSITE" id="PS51165"/>
    </source>
</evidence>
<evidence type="ECO:0000256" key="4">
    <source>
        <dbReference type="ARBA" id="ARBA00022679"/>
    </source>
</evidence>
<evidence type="ECO:0000256" key="3">
    <source>
        <dbReference type="ARBA" id="ARBA00022555"/>
    </source>
</evidence>
<feature type="disulfide bond" description="Redox-active" evidence="11">
    <location>
        <begin position="400"/>
        <end position="512"/>
    </location>
</feature>
<dbReference type="InterPro" id="IPR049961">
    <property type="entry name" value="ThiI_N"/>
</dbReference>
<dbReference type="PROSITE" id="PS50206">
    <property type="entry name" value="RHODANESE_3"/>
    <property type="match status" value="1"/>
</dbReference>
<dbReference type="GO" id="GO:0140741">
    <property type="term" value="F:tRNA-uracil-4 sulfurtransferase activity"/>
    <property type="evidence" value="ECO:0007669"/>
    <property type="project" value="UniProtKB-EC"/>
</dbReference>
<dbReference type="InterPro" id="IPR026340">
    <property type="entry name" value="THII_Thiazole_biosynth_dom"/>
</dbReference>
<keyword evidence="15" id="KW-1185">Reference proteome</keyword>
<dbReference type="FunFam" id="3.40.250.10:FF:000003">
    <property type="entry name" value="tRNA sulfurtransferase"/>
    <property type="match status" value="1"/>
</dbReference>
<evidence type="ECO:0000256" key="5">
    <source>
        <dbReference type="ARBA" id="ARBA00022741"/>
    </source>
</evidence>
<keyword evidence="5 11" id="KW-0547">Nucleotide-binding</keyword>
<proteinExistence type="inferred from homology"/>
<dbReference type="UniPathway" id="UPA00060"/>
<feature type="binding site" evidence="11">
    <location>
        <position position="321"/>
    </location>
    <ligand>
        <name>ATP</name>
        <dbReference type="ChEBI" id="CHEBI:30616"/>
    </ligand>
</feature>
<evidence type="ECO:0000313" key="15">
    <source>
        <dbReference type="Proteomes" id="UP000274122"/>
    </source>
</evidence>
<dbReference type="GO" id="GO:0000049">
    <property type="term" value="F:tRNA binding"/>
    <property type="evidence" value="ECO:0007669"/>
    <property type="project" value="UniProtKB-UniRule"/>
</dbReference>
<dbReference type="GO" id="GO:0009229">
    <property type="term" value="P:thiamine diphosphate biosynthetic process"/>
    <property type="evidence" value="ECO:0007669"/>
    <property type="project" value="UniProtKB-UniRule"/>
</dbReference>
<dbReference type="Pfam" id="PF22025">
    <property type="entry name" value="ThiI_fer"/>
    <property type="match status" value="1"/>
</dbReference>
<dbReference type="GO" id="GO:0005524">
    <property type="term" value="F:ATP binding"/>
    <property type="evidence" value="ECO:0007669"/>
    <property type="project" value="UniProtKB-UniRule"/>
</dbReference>
<dbReference type="InterPro" id="IPR014729">
    <property type="entry name" value="Rossmann-like_a/b/a_fold"/>
</dbReference>
<dbReference type="Gene3D" id="3.30.2130.30">
    <property type="match status" value="1"/>
</dbReference>
<keyword evidence="4 11" id="KW-0808">Transferase</keyword>
<dbReference type="FunFam" id="3.40.50.620:FF:000029">
    <property type="entry name" value="tRNA sulfurtransferase"/>
    <property type="match status" value="1"/>
</dbReference>
<dbReference type="NCBIfam" id="TIGR00342">
    <property type="entry name" value="tRNA uracil 4-sulfurtransferase ThiI"/>
    <property type="match status" value="1"/>
</dbReference>
<dbReference type="EMBL" id="LR134201">
    <property type="protein sequence ID" value="VEB99880.1"/>
    <property type="molecule type" value="Genomic_DNA"/>
</dbReference>
<evidence type="ECO:0000256" key="9">
    <source>
        <dbReference type="ARBA" id="ARBA00023157"/>
    </source>
</evidence>
<dbReference type="GO" id="GO:0009228">
    <property type="term" value="P:thiamine biosynthetic process"/>
    <property type="evidence" value="ECO:0007669"/>
    <property type="project" value="UniProtKB-KW"/>
</dbReference>
<evidence type="ECO:0000256" key="6">
    <source>
        <dbReference type="ARBA" id="ARBA00022840"/>
    </source>
</evidence>
<reference evidence="14 15" key="1">
    <citation type="submission" date="2018-12" db="EMBL/GenBank/DDBJ databases">
        <authorList>
            <consortium name="Pathogen Informatics"/>
        </authorList>
    </citation>
    <scope>NUCLEOTIDE SEQUENCE [LARGE SCALE GENOMIC DNA]</scope>
    <source>
        <strain evidence="14 15">NCTC11466</strain>
    </source>
</reference>
<dbReference type="PANTHER" id="PTHR43209">
    <property type="entry name" value="TRNA SULFURTRANSFERASE"/>
    <property type="match status" value="1"/>
</dbReference>
<dbReference type="InterPro" id="IPR020536">
    <property type="entry name" value="ThiI_AANH"/>
</dbReference>
<comment type="caution">
    <text evidence="11">Lacks conserved residue(s) required for the propagation of feature annotation.</text>
</comment>
<dbReference type="GO" id="GO:0004810">
    <property type="term" value="F:CCA tRNA nucleotidyltransferase activity"/>
    <property type="evidence" value="ECO:0007669"/>
    <property type="project" value="InterPro"/>
</dbReference>
<keyword evidence="8 11" id="KW-0784">Thiamine biosynthesis</keyword>
<feature type="binding site" evidence="11">
    <location>
        <position position="352"/>
    </location>
    <ligand>
        <name>ATP</name>
        <dbReference type="ChEBI" id="CHEBI:30616"/>
    </ligand>
</feature>
<sequence>MIIKLARASRLRCAVFAGWWYTCAPRMQGAFRRCKYFSLCPRAAQPARLTKRNLTAMKFIIKLFPEITIKSQSVRIRFIKMLTGNIRNVLKHYDESLAVVRHWDNIEVRAKEENQRIAIREALTRIPGIHHILEVEDVPYTDMHNIFEQALELYRDKLEGKSFCVRVKRRGKHEFSSIDVERYVGGGLNQHIESARVKLSDPDVTVNLEIENDRLLLVKGRYEGIGGFPIGTQEDVLSLISGGFDSGVSSYMLMRRGCRVHYCFFNLGGAAHEIGVKQVAHYLWNRFGSSHRVRFVAINFEPVVGEILEKVEDGQMGVVLKRMFVRAASQVAERYGVQALVTGEALGQVSSQTLTNLRLIDNVSDTLILRPLISHDKEHIIDLAREIGTADFARTMPEYCGVISKSPTVKAVKAKIEEEEQKFDFSILDRVVAEATNIDIRDIATQTQQEVVEVETVKAFGPNEVLLDIRSNDEVDEKPFTLEGVEVVALPFYKLSTKFGDLDQSKTYLLWCERGVMSRLQALYLSEQGFKNIKVYRP</sequence>
<dbReference type="InterPro" id="IPR001763">
    <property type="entry name" value="Rhodanese-like_dom"/>
</dbReference>
<dbReference type="SMART" id="SM00981">
    <property type="entry name" value="THUMP"/>
    <property type="match status" value="1"/>
</dbReference>
<evidence type="ECO:0000256" key="7">
    <source>
        <dbReference type="ARBA" id="ARBA00022884"/>
    </source>
</evidence>
<organism evidence="14 15">
    <name type="scientific">Cedecea lapagei</name>
    <dbReference type="NCBI Taxonomy" id="158823"/>
    <lineage>
        <taxon>Bacteria</taxon>
        <taxon>Pseudomonadati</taxon>
        <taxon>Pseudomonadota</taxon>
        <taxon>Gammaproteobacteria</taxon>
        <taxon>Enterobacterales</taxon>
        <taxon>Enterobacteriaceae</taxon>
        <taxon>Cedecea</taxon>
    </lineage>
</organism>
<feature type="active site" description="Cysteine persulfide intermediate" evidence="11">
    <location>
        <position position="512"/>
    </location>
</feature>
<evidence type="ECO:0000256" key="8">
    <source>
        <dbReference type="ARBA" id="ARBA00022977"/>
    </source>
</evidence>
<comment type="catalytic activity">
    <reaction evidence="11">
        <text>[ThiI sulfur-carrier protein]-S-sulfanyl-L-cysteine + a uridine in tRNA + 2 reduced [2Fe-2S]-[ferredoxin] + ATP + H(+) = [ThiI sulfur-carrier protein]-L-cysteine + a 4-thiouridine in tRNA + 2 oxidized [2Fe-2S]-[ferredoxin] + AMP + diphosphate</text>
        <dbReference type="Rhea" id="RHEA:24176"/>
        <dbReference type="Rhea" id="RHEA-COMP:10000"/>
        <dbReference type="Rhea" id="RHEA-COMP:10001"/>
        <dbReference type="Rhea" id="RHEA-COMP:13337"/>
        <dbReference type="Rhea" id="RHEA-COMP:13338"/>
        <dbReference type="Rhea" id="RHEA-COMP:13339"/>
        <dbReference type="Rhea" id="RHEA-COMP:13340"/>
        <dbReference type="ChEBI" id="CHEBI:15378"/>
        <dbReference type="ChEBI" id="CHEBI:29950"/>
        <dbReference type="ChEBI" id="CHEBI:30616"/>
        <dbReference type="ChEBI" id="CHEBI:33019"/>
        <dbReference type="ChEBI" id="CHEBI:33737"/>
        <dbReference type="ChEBI" id="CHEBI:33738"/>
        <dbReference type="ChEBI" id="CHEBI:61963"/>
        <dbReference type="ChEBI" id="CHEBI:65315"/>
        <dbReference type="ChEBI" id="CHEBI:136798"/>
        <dbReference type="ChEBI" id="CHEBI:456215"/>
        <dbReference type="EC" id="2.8.1.4"/>
    </reaction>
</comment>
<dbReference type="FunFam" id="3.30.2130.30:FF:000002">
    <property type="entry name" value="tRNA sulfurtransferase"/>
    <property type="match status" value="1"/>
</dbReference>
<evidence type="ECO:0000256" key="1">
    <source>
        <dbReference type="ARBA" id="ARBA00004496"/>
    </source>
</evidence>
<dbReference type="SUPFAM" id="SSF52821">
    <property type="entry name" value="Rhodanese/Cell cycle control phosphatase"/>
    <property type="match status" value="1"/>
</dbReference>
<dbReference type="CDD" id="cd01712">
    <property type="entry name" value="PPase_ThiI"/>
    <property type="match status" value="1"/>
</dbReference>
<dbReference type="Pfam" id="PF02926">
    <property type="entry name" value="THUMP"/>
    <property type="match status" value="1"/>
</dbReference>
<dbReference type="GO" id="GO:0002937">
    <property type="term" value="P:tRNA 4-thiouridine biosynthesis"/>
    <property type="evidence" value="ECO:0007669"/>
    <property type="project" value="TreeGrafter"/>
</dbReference>
<evidence type="ECO:0000256" key="2">
    <source>
        <dbReference type="ARBA" id="ARBA00022490"/>
    </source>
</evidence>
<keyword evidence="6 11" id="KW-0067">ATP-binding</keyword>
<dbReference type="KEGG" id="clap:NCTC11466_03452"/>